<dbReference type="Gene3D" id="1.10.10.60">
    <property type="entry name" value="Homeodomain-like"/>
    <property type="match status" value="1"/>
</dbReference>
<evidence type="ECO:0000256" key="12">
    <source>
        <dbReference type="PROSITE-ProRule" id="PRU00108"/>
    </source>
</evidence>
<evidence type="ECO:0000256" key="2">
    <source>
        <dbReference type="ARBA" id="ARBA00022473"/>
    </source>
</evidence>
<feature type="compositionally biased region" description="Gly residues" evidence="14">
    <location>
        <begin position="180"/>
        <end position="192"/>
    </location>
</feature>
<feature type="region of interest" description="Disordered" evidence="14">
    <location>
        <begin position="129"/>
        <end position="238"/>
    </location>
</feature>
<evidence type="ECO:0000256" key="11">
    <source>
        <dbReference type="ARBA" id="ARBA00069290"/>
    </source>
</evidence>
<dbReference type="FunFam" id="1.10.10.60:FF:000057">
    <property type="entry name" value="Short stature homeobox 2"/>
    <property type="match status" value="1"/>
</dbReference>
<feature type="compositionally biased region" description="Low complexity" evidence="14">
    <location>
        <begin position="144"/>
        <end position="171"/>
    </location>
</feature>
<keyword evidence="2" id="KW-0217">Developmental protein</keyword>
<evidence type="ECO:0000256" key="7">
    <source>
        <dbReference type="ARBA" id="ARBA00023155"/>
    </source>
</evidence>
<dbReference type="SUPFAM" id="SSF46689">
    <property type="entry name" value="Homeodomain-like"/>
    <property type="match status" value="1"/>
</dbReference>
<evidence type="ECO:0000256" key="10">
    <source>
        <dbReference type="ARBA" id="ARBA00038351"/>
    </source>
</evidence>
<comment type="caution">
    <text evidence="16">The sequence shown here is derived from an EMBL/GenBank/DDBJ whole genome shotgun (WGS) entry which is preliminary data.</text>
</comment>
<keyword evidence="9 12" id="KW-0539">Nucleus</keyword>
<keyword evidence="3" id="KW-0221">Differentiation</keyword>
<reference evidence="16" key="1">
    <citation type="submission" date="2021-11" db="EMBL/GenBank/DDBJ databases">
        <authorList>
            <person name="Schell T."/>
        </authorList>
    </citation>
    <scope>NUCLEOTIDE SEQUENCE</scope>
    <source>
        <strain evidence="16">M5</strain>
    </source>
</reference>
<evidence type="ECO:0000256" key="14">
    <source>
        <dbReference type="SAM" id="MobiDB-lite"/>
    </source>
</evidence>
<dbReference type="GO" id="GO:0005634">
    <property type="term" value="C:nucleus"/>
    <property type="evidence" value="ECO:0007669"/>
    <property type="project" value="UniProtKB-SubCell"/>
</dbReference>
<dbReference type="Proteomes" id="UP000789390">
    <property type="component" value="Unassembled WGS sequence"/>
</dbReference>
<name>A0A8J2RZ91_9CRUS</name>
<evidence type="ECO:0000256" key="1">
    <source>
        <dbReference type="ARBA" id="ARBA00004123"/>
    </source>
</evidence>
<dbReference type="InterPro" id="IPR001356">
    <property type="entry name" value="HD"/>
</dbReference>
<dbReference type="GO" id="GO:0000981">
    <property type="term" value="F:DNA-binding transcription factor activity, RNA polymerase II-specific"/>
    <property type="evidence" value="ECO:0007669"/>
    <property type="project" value="InterPro"/>
</dbReference>
<evidence type="ECO:0000256" key="9">
    <source>
        <dbReference type="ARBA" id="ARBA00023242"/>
    </source>
</evidence>
<keyword evidence="8" id="KW-0804">Transcription</keyword>
<feature type="compositionally biased region" description="Basic residues" evidence="14">
    <location>
        <begin position="289"/>
        <end position="298"/>
    </location>
</feature>
<dbReference type="InterPro" id="IPR017970">
    <property type="entry name" value="Homeobox_CS"/>
</dbReference>
<feature type="compositionally biased region" description="Basic and acidic residues" evidence="14">
    <location>
        <begin position="319"/>
        <end position="328"/>
    </location>
</feature>
<sequence>MIVQSDKMMREQSVNNNNNNSRVAVSPPVAVAAPDHQQSPSSSCLTTSNGGALLYRPSAAAAAAAAALSMAGAFPFGPFGTLNGLGGLGGLRMLANQSSMSFQAGMLGIGRPNLSSLLPFGIHHPSGSVNSRPSAYFPYANPPQFQQQQQQQQQQHHQQQQQQPAMLQKQQLPSPACGSASGGGGNSGGGTERSGERGSSGLLPHTPPTSPSLDENTDLNKTDPDLDDPTGKRRRSRTNFSTWQLEELERAFQASHYPDVFMREALAMRLDLKESRVAVWFQNRRAKWRKKEHTKKGPGRPAHNAHPQTCSGEPIPAEELERKERDRKEKKLLKSLEKQQKKLALKGIHVDMASLRAEWETQHRNKLSGQSAGGSKHGSKFLLGAGGGSGSATHDASSCNLMAGMDASNSSGDDSSMSCDSANNIDVDVVGEDVDVNGGDDNVQHFNQSLLKLNIFQQQQQNHNKHHPSSSSSSDDRVVVRHFPVELLTSRPPVSSSATVSPQVTSAKPTSNHSFSIESLLSSNCR</sequence>
<accession>A0A8J2RZ91</accession>
<dbReference type="PANTHER" id="PTHR46799">
    <property type="entry name" value="HOMEOBOX PROTEIN UNC-4 HOMOLOG"/>
    <property type="match status" value="1"/>
</dbReference>
<dbReference type="GO" id="GO:0030154">
    <property type="term" value="P:cell differentiation"/>
    <property type="evidence" value="ECO:0007669"/>
    <property type="project" value="UniProtKB-KW"/>
</dbReference>
<evidence type="ECO:0000256" key="3">
    <source>
        <dbReference type="ARBA" id="ARBA00022782"/>
    </source>
</evidence>
<evidence type="ECO:0000256" key="6">
    <source>
        <dbReference type="ARBA" id="ARBA00023125"/>
    </source>
</evidence>
<gene>
    <name evidence="16" type="ORF">DGAL_LOCUS15034</name>
</gene>
<feature type="region of interest" description="Disordered" evidence="14">
    <location>
        <begin position="458"/>
        <end position="478"/>
    </location>
</feature>
<evidence type="ECO:0000256" key="8">
    <source>
        <dbReference type="ARBA" id="ARBA00023163"/>
    </source>
</evidence>
<dbReference type="GO" id="GO:1990837">
    <property type="term" value="F:sequence-specific double-stranded DNA binding"/>
    <property type="evidence" value="ECO:0007669"/>
    <property type="project" value="TreeGrafter"/>
</dbReference>
<feature type="compositionally biased region" description="Polar residues" evidence="14">
    <location>
        <begin position="492"/>
        <end position="513"/>
    </location>
</feature>
<dbReference type="OrthoDB" id="6159439at2759"/>
<dbReference type="InterPro" id="IPR009057">
    <property type="entry name" value="Homeodomain-like_sf"/>
</dbReference>
<dbReference type="AlphaFoldDB" id="A0A8J2RZ91"/>
<dbReference type="PROSITE" id="PS50071">
    <property type="entry name" value="HOMEOBOX_2"/>
    <property type="match status" value="1"/>
</dbReference>
<feature type="region of interest" description="Disordered" evidence="14">
    <location>
        <begin position="289"/>
        <end position="328"/>
    </location>
</feature>
<feature type="DNA-binding region" description="Homeobox" evidence="12">
    <location>
        <begin position="233"/>
        <end position="292"/>
    </location>
</feature>
<keyword evidence="6 12" id="KW-0238">DNA-binding</keyword>
<proteinExistence type="inferred from homology"/>
<dbReference type="Pfam" id="PF00046">
    <property type="entry name" value="Homeodomain"/>
    <property type="match status" value="1"/>
</dbReference>
<keyword evidence="4" id="KW-0524">Neurogenesis</keyword>
<dbReference type="CDD" id="cd00086">
    <property type="entry name" value="homeodomain"/>
    <property type="match status" value="1"/>
</dbReference>
<evidence type="ECO:0000256" key="5">
    <source>
        <dbReference type="ARBA" id="ARBA00023015"/>
    </source>
</evidence>
<comment type="subcellular location">
    <subcellularLocation>
        <location evidence="1 12 13">Nucleus</location>
    </subcellularLocation>
</comment>
<keyword evidence="17" id="KW-1185">Reference proteome</keyword>
<dbReference type="SMART" id="SM00389">
    <property type="entry name" value="HOX"/>
    <property type="match status" value="1"/>
</dbReference>
<feature type="region of interest" description="Disordered" evidence="14">
    <location>
        <begin position="1"/>
        <end position="23"/>
    </location>
</feature>
<dbReference type="EMBL" id="CAKKLH010000314">
    <property type="protein sequence ID" value="CAH0111389.1"/>
    <property type="molecule type" value="Genomic_DNA"/>
</dbReference>
<dbReference type="GO" id="GO:0007399">
    <property type="term" value="P:nervous system development"/>
    <property type="evidence" value="ECO:0007669"/>
    <property type="project" value="UniProtKB-KW"/>
</dbReference>
<protein>
    <recommendedName>
        <fullName evidence="11">Homeobox protein unc-4</fullName>
    </recommendedName>
</protein>
<organism evidence="16 17">
    <name type="scientific">Daphnia galeata</name>
    <dbReference type="NCBI Taxonomy" id="27404"/>
    <lineage>
        <taxon>Eukaryota</taxon>
        <taxon>Metazoa</taxon>
        <taxon>Ecdysozoa</taxon>
        <taxon>Arthropoda</taxon>
        <taxon>Crustacea</taxon>
        <taxon>Branchiopoda</taxon>
        <taxon>Diplostraca</taxon>
        <taxon>Cladocera</taxon>
        <taxon>Anomopoda</taxon>
        <taxon>Daphniidae</taxon>
        <taxon>Daphnia</taxon>
    </lineage>
</organism>
<keyword evidence="5" id="KW-0805">Transcription regulation</keyword>
<feature type="region of interest" description="Disordered" evidence="14">
    <location>
        <begin position="490"/>
        <end position="513"/>
    </location>
</feature>
<dbReference type="PANTHER" id="PTHR46799:SF1">
    <property type="entry name" value="HOMEOBOX PROTEIN UNC-4 HOMOLOG"/>
    <property type="match status" value="1"/>
</dbReference>
<comment type="similarity">
    <text evidence="10">Belongs to the paired homeobox family. Unc-4 subfamily.</text>
</comment>
<evidence type="ECO:0000313" key="17">
    <source>
        <dbReference type="Proteomes" id="UP000789390"/>
    </source>
</evidence>
<feature type="domain" description="Homeobox" evidence="15">
    <location>
        <begin position="231"/>
        <end position="291"/>
    </location>
</feature>
<evidence type="ECO:0000313" key="16">
    <source>
        <dbReference type="EMBL" id="CAH0111389.1"/>
    </source>
</evidence>
<dbReference type="PROSITE" id="PS00027">
    <property type="entry name" value="HOMEOBOX_1"/>
    <property type="match status" value="1"/>
</dbReference>
<evidence type="ECO:0000256" key="13">
    <source>
        <dbReference type="RuleBase" id="RU000682"/>
    </source>
</evidence>
<evidence type="ECO:0000256" key="4">
    <source>
        <dbReference type="ARBA" id="ARBA00022902"/>
    </source>
</evidence>
<keyword evidence="7 12" id="KW-0371">Homeobox</keyword>
<evidence type="ECO:0000259" key="15">
    <source>
        <dbReference type="PROSITE" id="PS50071"/>
    </source>
</evidence>